<proteinExistence type="predicted"/>
<accession>A0A8J3E3W0</accession>
<sequence length="378" mass="42848">MSKVERDDLEYLFELARDKTVAGRRMLVATIGDLFFSQHDVLTDRERSLMTEILRQLIHDVEVSVRRALAERLAEQPLAPSDLVVALANDEIEVAHPLLVNSDVLQDLELIEIIRNRTLEHQLAIGIRKSLSEEVADALVATESVDVIKTLLENHNARISQRTMEYLVEQSQRVDTYQNPLLRRPDLETTLAKRMYWWVSAALRSYILERYEVDPAELDETMESTVKALTENEGAQRPKAVELADELAARQEITPALIVKTLREGEVALFAALFGKFTGIRLQLVQRMLFEPGGEGLAIACKGSGIDKSTFASIYVLTRKARGRDSVNHLADMAGILGLYDRIKDDAAGMLLKKWQRDPNFLRAIWQIEQPQRAPTRH</sequence>
<evidence type="ECO:0000313" key="2">
    <source>
        <dbReference type="Proteomes" id="UP000646365"/>
    </source>
</evidence>
<dbReference type="AlphaFoldDB" id="A0A8J3E3W0"/>
<protein>
    <recommendedName>
        <fullName evidence="3">DUF2336 domain-containing protein</fullName>
    </recommendedName>
</protein>
<dbReference type="InterPro" id="IPR019285">
    <property type="entry name" value="DUF2336"/>
</dbReference>
<comment type="caution">
    <text evidence="1">The sequence shown here is derived from an EMBL/GenBank/DDBJ whole genome shotgun (WGS) entry which is preliminary data.</text>
</comment>
<dbReference type="EMBL" id="BMJQ01000007">
    <property type="protein sequence ID" value="GGF22046.1"/>
    <property type="molecule type" value="Genomic_DNA"/>
</dbReference>
<gene>
    <name evidence="1" type="ORF">GCM10011611_30170</name>
</gene>
<organism evidence="1 2">
    <name type="scientific">Aliidongia dinghuensis</name>
    <dbReference type="NCBI Taxonomy" id="1867774"/>
    <lineage>
        <taxon>Bacteria</taxon>
        <taxon>Pseudomonadati</taxon>
        <taxon>Pseudomonadota</taxon>
        <taxon>Alphaproteobacteria</taxon>
        <taxon>Rhodospirillales</taxon>
        <taxon>Dongiaceae</taxon>
        <taxon>Aliidongia</taxon>
    </lineage>
</organism>
<name>A0A8J3E3W0_9PROT</name>
<reference evidence="1" key="2">
    <citation type="submission" date="2020-09" db="EMBL/GenBank/DDBJ databases">
        <authorList>
            <person name="Sun Q."/>
            <person name="Zhou Y."/>
        </authorList>
    </citation>
    <scope>NUCLEOTIDE SEQUENCE</scope>
    <source>
        <strain evidence="1">CGMCC 1.15725</strain>
    </source>
</reference>
<evidence type="ECO:0008006" key="3">
    <source>
        <dbReference type="Google" id="ProtNLM"/>
    </source>
</evidence>
<dbReference type="Pfam" id="PF10098">
    <property type="entry name" value="DUF2336"/>
    <property type="match status" value="1"/>
</dbReference>
<evidence type="ECO:0000313" key="1">
    <source>
        <dbReference type="EMBL" id="GGF22046.1"/>
    </source>
</evidence>
<dbReference type="RefSeq" id="WP_189047144.1">
    <property type="nucleotide sequence ID" value="NZ_BMJQ01000007.1"/>
</dbReference>
<keyword evidence="2" id="KW-1185">Reference proteome</keyword>
<dbReference type="Proteomes" id="UP000646365">
    <property type="component" value="Unassembled WGS sequence"/>
</dbReference>
<reference evidence="1" key="1">
    <citation type="journal article" date="2014" name="Int. J. Syst. Evol. Microbiol.">
        <title>Complete genome sequence of Corynebacterium casei LMG S-19264T (=DSM 44701T), isolated from a smear-ripened cheese.</title>
        <authorList>
            <consortium name="US DOE Joint Genome Institute (JGI-PGF)"/>
            <person name="Walter F."/>
            <person name="Albersmeier A."/>
            <person name="Kalinowski J."/>
            <person name="Ruckert C."/>
        </authorList>
    </citation>
    <scope>NUCLEOTIDE SEQUENCE</scope>
    <source>
        <strain evidence="1">CGMCC 1.15725</strain>
    </source>
</reference>